<dbReference type="RefSeq" id="WP_273925467.1">
    <property type="nucleotide sequence ID" value="NZ_JAQSIO010000001.1"/>
</dbReference>
<protein>
    <submittedName>
        <fullName evidence="1">LysM domain-containing protein</fullName>
    </submittedName>
</protein>
<dbReference type="Gene3D" id="3.10.350.10">
    <property type="entry name" value="LysM domain"/>
    <property type="match status" value="1"/>
</dbReference>
<dbReference type="InterPro" id="IPR036779">
    <property type="entry name" value="LysM_dom_sf"/>
</dbReference>
<gene>
    <name evidence="1" type="ORF">PSQ39_04455</name>
</gene>
<dbReference type="SUPFAM" id="SSF54106">
    <property type="entry name" value="LysM domain"/>
    <property type="match status" value="1"/>
</dbReference>
<dbReference type="Proteomes" id="UP001528672">
    <property type="component" value="Unassembled WGS sequence"/>
</dbReference>
<sequence length="272" mass="30727">MDDHSLPTLKLSGLGQDARRDLLGALRMLNSVHSGLHRPWRMGIMKALDDPTRWGQYDGLIQDLVREFQERLHPTRMPPLDWHLIKAMLWTETGGEVKHWYTNPMQIGLYDDPGIDVVLGGKEKIDLILPPAARQGLSREAITTDPVFNLRAGLAYLLNRLALSELRTEAAPEAPVVNDVVRPGDTWPRMASRHRSSVDHLHALNPTLNTALQPGQAFRAQCVRTVRVITGWRDFTPETLALYNGRGDPMYAQKIRYVVELLHLGHLYGLMS</sequence>
<comment type="caution">
    <text evidence="1">The sequence shown here is derived from an EMBL/GenBank/DDBJ whole genome shotgun (WGS) entry which is preliminary data.</text>
</comment>
<dbReference type="CDD" id="cd00118">
    <property type="entry name" value="LysM"/>
    <property type="match status" value="1"/>
</dbReference>
<proteinExistence type="predicted"/>
<dbReference type="EMBL" id="JAQSIO010000001">
    <property type="protein sequence ID" value="MDD0813874.1"/>
    <property type="molecule type" value="Genomic_DNA"/>
</dbReference>
<reference evidence="1 2" key="1">
    <citation type="submission" date="2023-02" db="EMBL/GenBank/DDBJ databases">
        <title>Bacterial whole genome sequence for Curvibacter sp. HBC28.</title>
        <authorList>
            <person name="Le V."/>
            <person name="Ko S.-R."/>
            <person name="Ahn C.-Y."/>
            <person name="Oh H.-M."/>
        </authorList>
    </citation>
    <scope>NUCLEOTIDE SEQUENCE [LARGE SCALE GENOMIC DNA]</scope>
    <source>
        <strain evidence="1 2">HBC28</strain>
    </source>
</reference>
<name>A0ABT5MD31_9BURK</name>
<evidence type="ECO:0000313" key="2">
    <source>
        <dbReference type="Proteomes" id="UP001528672"/>
    </source>
</evidence>
<evidence type="ECO:0000313" key="1">
    <source>
        <dbReference type="EMBL" id="MDD0813874.1"/>
    </source>
</evidence>
<organism evidence="1 2">
    <name type="scientific">Curvibacter microcysteis</name>
    <dbReference type="NCBI Taxonomy" id="3026419"/>
    <lineage>
        <taxon>Bacteria</taxon>
        <taxon>Pseudomonadati</taxon>
        <taxon>Pseudomonadota</taxon>
        <taxon>Betaproteobacteria</taxon>
        <taxon>Burkholderiales</taxon>
        <taxon>Comamonadaceae</taxon>
        <taxon>Curvibacter</taxon>
    </lineage>
</organism>
<dbReference type="InterPro" id="IPR018392">
    <property type="entry name" value="LysM"/>
</dbReference>
<accession>A0ABT5MD31</accession>
<keyword evidence="2" id="KW-1185">Reference proteome</keyword>